<dbReference type="AlphaFoldDB" id="A0A0N4X544"/>
<evidence type="ECO:0000313" key="2">
    <source>
        <dbReference type="EMBL" id="VDO77498.1"/>
    </source>
</evidence>
<sequence>MEGPSAPMSLHRLHGVGNDTPLSPCLYYEPLIKPVAVDARSPTDKTQESTDTAKSFKYVKTRSRSNEALLSPNLLAGAEEPKMHTAIAMDKDGEEEKEVATAKLIDDEETKGVSTAKLINSEEDKEHTAILYKSAESKTPPTARLASPEDLKEQRTQSKEWDLLPEKKTQEGSREWDLLPEKKTQDSREIETSEVRSVPLYDPIVYSNMQPPRTKKSTSRIIPISRKKRGKKEESVKKTQEEIEQPELEQLDVDVSGRRRSRSRLAPGLPEDGGDLVLEFPVEEHDDDMITRNYLSFPPTVILSRQGKRPVFLTHDPSKPEVANISAAEFIDSLHVCKNLEDSE</sequence>
<dbReference type="EMBL" id="UZAF01021359">
    <property type="protein sequence ID" value="VDO77498.1"/>
    <property type="molecule type" value="Genomic_DNA"/>
</dbReference>
<accession>A0A0N4X544</accession>
<dbReference type="WBParaSite" id="HPLM_0001948601-mRNA-1">
    <property type="protein sequence ID" value="HPLM_0001948601-mRNA-1"/>
    <property type="gene ID" value="HPLM_0001948601"/>
</dbReference>
<dbReference type="Proteomes" id="UP000268014">
    <property type="component" value="Unassembled WGS sequence"/>
</dbReference>
<evidence type="ECO:0000313" key="4">
    <source>
        <dbReference type="WBParaSite" id="HPLM_0001948601-mRNA-1"/>
    </source>
</evidence>
<keyword evidence="3" id="KW-1185">Reference proteome</keyword>
<gene>
    <name evidence="2" type="ORF">HPLM_LOCUS19478</name>
</gene>
<reference evidence="4" key="1">
    <citation type="submission" date="2017-02" db="UniProtKB">
        <authorList>
            <consortium name="WormBaseParasite"/>
        </authorList>
    </citation>
    <scope>IDENTIFICATION</scope>
</reference>
<feature type="region of interest" description="Disordered" evidence="1">
    <location>
        <begin position="89"/>
        <end position="276"/>
    </location>
</feature>
<feature type="compositionally biased region" description="Basic and acidic residues" evidence="1">
    <location>
        <begin position="147"/>
        <end position="194"/>
    </location>
</feature>
<protein>
    <submittedName>
        <fullName evidence="2 4">Uncharacterized protein</fullName>
    </submittedName>
</protein>
<organism evidence="4">
    <name type="scientific">Haemonchus placei</name>
    <name type="common">Barber's pole worm</name>
    <dbReference type="NCBI Taxonomy" id="6290"/>
    <lineage>
        <taxon>Eukaryota</taxon>
        <taxon>Metazoa</taxon>
        <taxon>Ecdysozoa</taxon>
        <taxon>Nematoda</taxon>
        <taxon>Chromadorea</taxon>
        <taxon>Rhabditida</taxon>
        <taxon>Rhabditina</taxon>
        <taxon>Rhabditomorpha</taxon>
        <taxon>Strongyloidea</taxon>
        <taxon>Trichostrongylidae</taxon>
        <taxon>Haemonchus</taxon>
    </lineage>
</organism>
<proteinExistence type="predicted"/>
<evidence type="ECO:0000313" key="3">
    <source>
        <dbReference type="Proteomes" id="UP000268014"/>
    </source>
</evidence>
<evidence type="ECO:0000256" key="1">
    <source>
        <dbReference type="SAM" id="MobiDB-lite"/>
    </source>
</evidence>
<name>A0A0N4X544_HAEPC</name>
<feature type="compositionally biased region" description="Basic and acidic residues" evidence="1">
    <location>
        <begin position="231"/>
        <end position="241"/>
    </location>
</feature>
<reference evidence="2 3" key="2">
    <citation type="submission" date="2018-11" db="EMBL/GenBank/DDBJ databases">
        <authorList>
            <consortium name="Pathogen Informatics"/>
        </authorList>
    </citation>
    <scope>NUCLEOTIDE SEQUENCE [LARGE SCALE GENOMIC DNA]</scope>
    <source>
        <strain evidence="2 3">MHpl1</strain>
    </source>
</reference>
<feature type="compositionally biased region" description="Acidic residues" evidence="1">
    <location>
        <begin position="242"/>
        <end position="252"/>
    </location>
</feature>